<evidence type="ECO:0000313" key="4">
    <source>
        <dbReference type="Proteomes" id="UP000076717"/>
    </source>
</evidence>
<evidence type="ECO:0000256" key="1">
    <source>
        <dbReference type="SAM" id="MobiDB-lite"/>
    </source>
</evidence>
<dbReference type="PANTHER" id="PTHR36974">
    <property type="entry name" value="MEMBRANE PROTEIN-RELATED"/>
    <property type="match status" value="1"/>
</dbReference>
<keyword evidence="2" id="KW-0812">Transmembrane</keyword>
<dbReference type="Proteomes" id="UP000076717">
    <property type="component" value="Unassembled WGS sequence"/>
</dbReference>
<dbReference type="PANTHER" id="PTHR36974:SF1">
    <property type="entry name" value="DOXX FAMILY MEMBRANE PROTEIN"/>
    <property type="match status" value="1"/>
</dbReference>
<keyword evidence="4" id="KW-1185">Reference proteome</keyword>
<reference evidence="3 4" key="1">
    <citation type="submission" date="2015-08" db="EMBL/GenBank/DDBJ databases">
        <title>Draft Genome Sequence of Rathayibacter sp. Strain VKM Ac-2596 Isolated from Leaf Gall Induced by Plant-Parasitic Nematodes.</title>
        <authorList>
            <person name="Vasilenko O.V."/>
            <person name="Starodumova I.P."/>
            <person name="Tarlachkov S.V."/>
            <person name="Dorofeeva L.V."/>
            <person name="Evtushenko L.I."/>
        </authorList>
    </citation>
    <scope>NUCLEOTIDE SEQUENCE [LARGE SCALE GENOMIC DNA]</scope>
    <source>
        <strain evidence="3 4">VKM Ac-2596</strain>
    </source>
</reference>
<dbReference type="EMBL" id="LIIN01000231">
    <property type="protein sequence ID" value="KZX19721.1"/>
    <property type="molecule type" value="Genomic_DNA"/>
</dbReference>
<evidence type="ECO:0000313" key="3">
    <source>
        <dbReference type="EMBL" id="KZX19721.1"/>
    </source>
</evidence>
<keyword evidence="2" id="KW-1133">Transmembrane helix</keyword>
<proteinExistence type="predicted"/>
<accession>A0A166H0N1</accession>
<evidence type="ECO:0000256" key="2">
    <source>
        <dbReference type="SAM" id="Phobius"/>
    </source>
</evidence>
<feature type="transmembrane region" description="Helical" evidence="2">
    <location>
        <begin position="99"/>
        <end position="119"/>
    </location>
</feature>
<keyword evidence="2" id="KW-0472">Membrane</keyword>
<organism evidence="3 4">
    <name type="scientific">Rathayibacter tanaceti</name>
    <dbReference type="NCBI Taxonomy" id="1671680"/>
    <lineage>
        <taxon>Bacteria</taxon>
        <taxon>Bacillati</taxon>
        <taxon>Actinomycetota</taxon>
        <taxon>Actinomycetes</taxon>
        <taxon>Micrococcales</taxon>
        <taxon>Microbacteriaceae</taxon>
        <taxon>Rathayibacter</taxon>
    </lineage>
</organism>
<gene>
    <name evidence="3" type="ORF">ACH61_03181</name>
</gene>
<feature type="transmembrane region" description="Helical" evidence="2">
    <location>
        <begin position="139"/>
        <end position="159"/>
    </location>
</feature>
<name>A0A166H0N1_9MICO</name>
<comment type="caution">
    <text evidence="3">The sequence shown here is derived from an EMBL/GenBank/DDBJ whole genome shotgun (WGS) entry which is preliminary data.</text>
</comment>
<dbReference type="AlphaFoldDB" id="A0A166H0N1"/>
<protein>
    <submittedName>
        <fullName evidence="3">Uncharacterized protein</fullName>
    </submittedName>
</protein>
<feature type="compositionally biased region" description="Low complexity" evidence="1">
    <location>
        <begin position="14"/>
        <end position="23"/>
    </location>
</feature>
<sequence>MPELAPTGIRTRRTQTGGMTAATSLAERRRRSVPRTLARILLGLLLVTAGAGHLTFARQSFQAQVPPWLPLDADLVVVASGVVEIALGLALVVLARWRVVVGVVVAAFFVAVFPGNVSQLVTRTSAFGLETDAARAVRLVFQPLLVVWALWSTGAFSAWRERRRARADRV</sequence>
<feature type="transmembrane region" description="Helical" evidence="2">
    <location>
        <begin position="37"/>
        <end position="56"/>
    </location>
</feature>
<feature type="transmembrane region" description="Helical" evidence="2">
    <location>
        <begin position="76"/>
        <end position="94"/>
    </location>
</feature>
<feature type="region of interest" description="Disordered" evidence="1">
    <location>
        <begin position="1"/>
        <end position="25"/>
    </location>
</feature>
<dbReference type="PATRIC" id="fig|1671680.3.peg.3443"/>